<evidence type="ECO:0000256" key="2">
    <source>
        <dbReference type="ARBA" id="ARBA00014036"/>
    </source>
</evidence>
<dbReference type="PANTHER" id="PTHR22527">
    <property type="entry name" value="PLACENTA-EXPRESSED TRANSCRIPT 1 PROTEIN"/>
    <property type="match status" value="1"/>
</dbReference>
<comment type="subcellular location">
    <subcellularLocation>
        <location evidence="1">Apical cell membrane</location>
    </subcellularLocation>
</comment>
<dbReference type="InterPro" id="IPR002861">
    <property type="entry name" value="Reeler_dom"/>
</dbReference>
<keyword evidence="7" id="KW-0325">Glycoprotein</keyword>
<evidence type="ECO:0000256" key="8">
    <source>
        <dbReference type="ARBA" id="ARBA00024756"/>
    </source>
</evidence>
<dbReference type="OrthoDB" id="9395508at2759"/>
<dbReference type="GO" id="GO:0009897">
    <property type="term" value="C:external side of plasma membrane"/>
    <property type="evidence" value="ECO:0007669"/>
    <property type="project" value="TreeGrafter"/>
</dbReference>
<feature type="signal peptide" evidence="9">
    <location>
        <begin position="1"/>
        <end position="22"/>
    </location>
</feature>
<evidence type="ECO:0000256" key="9">
    <source>
        <dbReference type="SAM" id="SignalP"/>
    </source>
</evidence>
<sequence length="144" mass="15758">MATFLFLVQLLFIGTLIVPAYTQRCDLLQNATASNFNVTVTPETYHANTSYLVTISDNTNLTDSKSVTEYLLQAFSPQNLSVGVWKVANTDNCSSIDTAVLNATQKTANWTSPGSEVSSVEIRAYIIFTDKSVEFKTVTLNSGK</sequence>
<dbReference type="GO" id="GO:0030335">
    <property type="term" value="P:positive regulation of cell migration"/>
    <property type="evidence" value="ECO:0007669"/>
    <property type="project" value="TreeGrafter"/>
</dbReference>
<dbReference type="AlphaFoldDB" id="A0A0Q3S994"/>
<comment type="caution">
    <text evidence="11">The sequence shown here is derived from an EMBL/GenBank/DDBJ whole genome shotgun (WGS) entry which is preliminary data.</text>
</comment>
<dbReference type="Gene3D" id="2.60.40.4060">
    <property type="entry name" value="Reeler domain"/>
    <property type="match status" value="1"/>
</dbReference>
<dbReference type="InterPro" id="IPR042307">
    <property type="entry name" value="Reeler_sf"/>
</dbReference>
<evidence type="ECO:0000256" key="3">
    <source>
        <dbReference type="ARBA" id="ARBA00022475"/>
    </source>
</evidence>
<comment type="function">
    <text evidence="8">Modulates leading keratinocyte migration and cellular adhesion to matrix proteins during a wound-healing response and promotes wound repair. May play a role during trichilemmal differentiation of the hair follicle.</text>
</comment>
<name>A0A0Q3S994_AMAAE</name>
<protein>
    <recommendedName>
        <fullName evidence="2">Placenta-expressed transcript 1 protein</fullName>
    </recommendedName>
</protein>
<gene>
    <name evidence="11" type="ORF">AAES_29516</name>
</gene>
<keyword evidence="5" id="KW-0221">Differentiation</keyword>
<feature type="chain" id="PRO_5006207321" description="Placenta-expressed transcript 1 protein" evidence="9">
    <location>
        <begin position="23"/>
        <end position="144"/>
    </location>
</feature>
<dbReference type="Pfam" id="PF02014">
    <property type="entry name" value="Reeler"/>
    <property type="match status" value="1"/>
</dbReference>
<dbReference type="GO" id="GO:0016324">
    <property type="term" value="C:apical plasma membrane"/>
    <property type="evidence" value="ECO:0007669"/>
    <property type="project" value="UniProtKB-SubCell"/>
</dbReference>
<dbReference type="EMBL" id="LMAW01000514">
    <property type="protein sequence ID" value="KQL37865.1"/>
    <property type="molecule type" value="Genomic_DNA"/>
</dbReference>
<reference evidence="11 12" key="1">
    <citation type="submission" date="2015-10" db="EMBL/GenBank/DDBJ databases">
        <authorList>
            <person name="Gilbert D.G."/>
        </authorList>
    </citation>
    <scope>NUCLEOTIDE SEQUENCE [LARGE SCALE GENOMIC DNA]</scope>
    <source>
        <strain evidence="11">FVVF132</strain>
    </source>
</reference>
<evidence type="ECO:0000313" key="12">
    <source>
        <dbReference type="Proteomes" id="UP000051836"/>
    </source>
</evidence>
<organism evidence="11 12">
    <name type="scientific">Amazona aestiva</name>
    <name type="common">Blue-fronted Amazon parrot</name>
    <dbReference type="NCBI Taxonomy" id="12930"/>
    <lineage>
        <taxon>Eukaryota</taxon>
        <taxon>Metazoa</taxon>
        <taxon>Chordata</taxon>
        <taxon>Craniata</taxon>
        <taxon>Vertebrata</taxon>
        <taxon>Euteleostomi</taxon>
        <taxon>Archelosauria</taxon>
        <taxon>Archosauria</taxon>
        <taxon>Dinosauria</taxon>
        <taxon>Saurischia</taxon>
        <taxon>Theropoda</taxon>
        <taxon>Coelurosauria</taxon>
        <taxon>Aves</taxon>
        <taxon>Neognathae</taxon>
        <taxon>Neoaves</taxon>
        <taxon>Telluraves</taxon>
        <taxon>Australaves</taxon>
        <taxon>Psittaciformes</taxon>
        <taxon>Psittacidae</taxon>
        <taxon>Amazona</taxon>
    </lineage>
</organism>
<dbReference type="PANTHER" id="PTHR22527:SF2">
    <property type="entry name" value="PLACENTA-EXPRESSED TRANSCRIPT 1 PROTEIN"/>
    <property type="match status" value="1"/>
</dbReference>
<evidence type="ECO:0000256" key="6">
    <source>
        <dbReference type="ARBA" id="ARBA00023136"/>
    </source>
</evidence>
<dbReference type="Proteomes" id="UP000051836">
    <property type="component" value="Unassembled WGS sequence"/>
</dbReference>
<evidence type="ECO:0000313" key="11">
    <source>
        <dbReference type="EMBL" id="KQL37865.1"/>
    </source>
</evidence>
<evidence type="ECO:0000256" key="7">
    <source>
        <dbReference type="ARBA" id="ARBA00023180"/>
    </source>
</evidence>
<accession>A0A0Q3S994</accession>
<keyword evidence="4 9" id="KW-0732">Signal</keyword>
<keyword evidence="3" id="KW-1003">Cell membrane</keyword>
<feature type="domain" description="Reelin" evidence="10">
    <location>
        <begin position="30"/>
        <end position="127"/>
    </location>
</feature>
<dbReference type="GO" id="GO:0030154">
    <property type="term" value="P:cell differentiation"/>
    <property type="evidence" value="ECO:0007669"/>
    <property type="project" value="UniProtKB-KW"/>
</dbReference>
<dbReference type="GO" id="GO:0035313">
    <property type="term" value="P:wound healing, spreading of epidermal cells"/>
    <property type="evidence" value="ECO:0007669"/>
    <property type="project" value="TreeGrafter"/>
</dbReference>
<dbReference type="GO" id="GO:0001953">
    <property type="term" value="P:negative regulation of cell-matrix adhesion"/>
    <property type="evidence" value="ECO:0007669"/>
    <property type="project" value="TreeGrafter"/>
</dbReference>
<keyword evidence="12" id="KW-1185">Reference proteome</keyword>
<keyword evidence="6" id="KW-0472">Membrane</keyword>
<evidence type="ECO:0000256" key="1">
    <source>
        <dbReference type="ARBA" id="ARBA00004221"/>
    </source>
</evidence>
<evidence type="ECO:0000259" key="10">
    <source>
        <dbReference type="Pfam" id="PF02014"/>
    </source>
</evidence>
<dbReference type="InterPro" id="IPR026184">
    <property type="entry name" value="PLET1"/>
</dbReference>
<evidence type="ECO:0000256" key="4">
    <source>
        <dbReference type="ARBA" id="ARBA00022729"/>
    </source>
</evidence>
<evidence type="ECO:0000256" key="5">
    <source>
        <dbReference type="ARBA" id="ARBA00022782"/>
    </source>
</evidence>
<proteinExistence type="predicted"/>